<dbReference type="Proteomes" id="UP000682782">
    <property type="component" value="Chromosome"/>
</dbReference>
<evidence type="ECO:0000313" key="2">
    <source>
        <dbReference type="Proteomes" id="UP000682782"/>
    </source>
</evidence>
<organism evidence="1 2">
    <name type="scientific">Aristaeella hokkaidonensis</name>
    <dbReference type="NCBI Taxonomy" id="3046382"/>
    <lineage>
        <taxon>Bacteria</taxon>
        <taxon>Bacillati</taxon>
        <taxon>Bacillota</taxon>
        <taxon>Clostridia</taxon>
        <taxon>Eubacteriales</taxon>
        <taxon>Aristaeellaceae</taxon>
        <taxon>Aristaeella</taxon>
    </lineage>
</organism>
<protein>
    <submittedName>
        <fullName evidence="1">Uncharacterized protein</fullName>
    </submittedName>
</protein>
<keyword evidence="2" id="KW-1185">Reference proteome</keyword>
<name>A0AC61MYR5_9FIRM</name>
<gene>
    <name evidence="1" type="ORF">JYE49_06325</name>
</gene>
<dbReference type="EMBL" id="CP068393">
    <property type="protein sequence ID" value="QUC68307.1"/>
    <property type="molecule type" value="Genomic_DNA"/>
</dbReference>
<accession>A0AC61MYR5</accession>
<proteinExistence type="predicted"/>
<evidence type="ECO:0000313" key="1">
    <source>
        <dbReference type="EMBL" id="QUC68307.1"/>
    </source>
</evidence>
<sequence>MEIYHPRDEELLREMKRVRRSDRRRRLCRGLIILLTLSIAVGLFVFLRYYQLAVAHGTGMGDTLPEGSLLLIRKSEAGQVFHAGDIILYEKRLAKPVELTILSPKGKTRRYCRYVLYRDVGTTRQYYASTEGGNAWISTVTGADIFESTEEGTVSIGTENLKNGEYWLKEVEASYGQAVLTDPIPFAVVNPVKTQLKRVLAGPGERVVLSPYAETRVNGLEISTDYTSGRTEDAAPEGRRVIMARDRYFVQGDQLSLSVDSRETDYSTVSEGEILGRAEFALWPLQSFGNLTGRQTVVAGTETEAAE</sequence>
<reference evidence="1" key="1">
    <citation type="submission" date="2021-01" db="EMBL/GenBank/DDBJ databases">
        <title>Complete genome sequence of Clostridiales bacterium R-7.</title>
        <authorList>
            <person name="Mahoney-Kurpe S.C."/>
            <person name="Palevich N."/>
            <person name="Koike S."/>
            <person name="Moon C.D."/>
            <person name="Attwood G.T."/>
        </authorList>
    </citation>
    <scope>NUCLEOTIDE SEQUENCE</scope>
    <source>
        <strain evidence="1">R-7</strain>
    </source>
</reference>